<feature type="transmembrane region" description="Helical" evidence="2">
    <location>
        <begin position="56"/>
        <end position="75"/>
    </location>
</feature>
<dbReference type="OrthoDB" id="432719at2759"/>
<dbReference type="PANTHER" id="PTHR46594">
    <property type="entry name" value="P-TYPE CATION-TRANSPORTING ATPASE"/>
    <property type="match status" value="1"/>
</dbReference>
<gene>
    <name evidence="4" type="ORF">FCULG_00011821</name>
</gene>
<protein>
    <submittedName>
        <fullName evidence="4">P-type cation-transporting ATPase</fullName>
    </submittedName>
</protein>
<keyword evidence="1" id="KW-0479">Metal-binding</keyword>
<dbReference type="Gene3D" id="2.70.150.10">
    <property type="entry name" value="Calcium-transporting ATPase, cytoplasmic transduction domain A"/>
    <property type="match status" value="1"/>
</dbReference>
<dbReference type="InterPro" id="IPR008250">
    <property type="entry name" value="ATPase_P-typ_transduc_dom_A_sf"/>
</dbReference>
<evidence type="ECO:0000256" key="1">
    <source>
        <dbReference type="ARBA" id="ARBA00022723"/>
    </source>
</evidence>
<proteinExistence type="predicted"/>
<evidence type="ECO:0000313" key="5">
    <source>
        <dbReference type="Proteomes" id="UP000241587"/>
    </source>
</evidence>
<evidence type="ECO:0000313" key="4">
    <source>
        <dbReference type="EMBL" id="PTD06277.1"/>
    </source>
</evidence>
<name>A0A2T4GRU5_FUSCU</name>
<dbReference type="Proteomes" id="UP000241587">
    <property type="component" value="Unassembled WGS sequence"/>
</dbReference>
<organism evidence="4 5">
    <name type="scientific">Fusarium culmorum</name>
    <dbReference type="NCBI Taxonomy" id="5516"/>
    <lineage>
        <taxon>Eukaryota</taxon>
        <taxon>Fungi</taxon>
        <taxon>Dikarya</taxon>
        <taxon>Ascomycota</taxon>
        <taxon>Pezizomycotina</taxon>
        <taxon>Sordariomycetes</taxon>
        <taxon>Hypocreomycetidae</taxon>
        <taxon>Hypocreales</taxon>
        <taxon>Nectriaceae</taxon>
        <taxon>Fusarium</taxon>
    </lineage>
</organism>
<keyword evidence="5" id="KW-1185">Reference proteome</keyword>
<dbReference type="GO" id="GO:0046872">
    <property type="term" value="F:metal ion binding"/>
    <property type="evidence" value="ECO:0007669"/>
    <property type="project" value="UniProtKB-KW"/>
</dbReference>
<keyword evidence="2" id="KW-0472">Membrane</keyword>
<feature type="transmembrane region" description="Helical" evidence="2">
    <location>
        <begin position="266"/>
        <end position="293"/>
    </location>
</feature>
<sequence length="394" mass="42978">MALMDKQTGPLIELTPPYGNPSLEAGSKHVRHIRYMTLLSAILTIPIFAPLSERELAYSSASLALAIIVQFIIAGPFYLKALKALIFPRVIKMDLLIVLSTSAAYIFSIVSFRAIKSISIQSLQALTAILINKESGAEREIDARLLLYSDTFKVLPDTRILTDSTVITGSSEVDESILIGKSRPAEKYPKSVVITGSINRPRVITIRLNRLPSDNTIHAIAAIVNKAKLLKPKLYNLADRVVSYFIPMVVALTIITYRGSKATIQAITYAITVLIVSCLYAMGLAVLMVIMIASGVAAEWDIIFKSTDAIKVTYKTLHIVFNKMGTLARGKLSVIRNKCVNKDKLPLLLGLVKNSRYPVSVAIAAYLKDISIMTSTVPKLKSLTSKGIKATLGG</sequence>
<comment type="caution">
    <text evidence="4">The sequence shown here is derived from an EMBL/GenBank/DDBJ whole genome shotgun (WGS) entry which is preliminary data.</text>
</comment>
<dbReference type="SUPFAM" id="SSF81653">
    <property type="entry name" value="Calcium ATPase, transduction domain A"/>
    <property type="match status" value="1"/>
</dbReference>
<feature type="transmembrane region" description="Helical" evidence="2">
    <location>
        <begin position="32"/>
        <end position="49"/>
    </location>
</feature>
<dbReference type="InterPro" id="IPR059000">
    <property type="entry name" value="ATPase_P-type_domA"/>
</dbReference>
<feature type="transmembrane region" description="Helical" evidence="2">
    <location>
        <begin position="95"/>
        <end position="115"/>
    </location>
</feature>
<evidence type="ECO:0000256" key="2">
    <source>
        <dbReference type="SAM" id="Phobius"/>
    </source>
</evidence>
<dbReference type="PANTHER" id="PTHR46594:SF4">
    <property type="entry name" value="P-TYPE CATION-TRANSPORTING ATPASE"/>
    <property type="match status" value="1"/>
</dbReference>
<dbReference type="Pfam" id="PF00122">
    <property type="entry name" value="E1-E2_ATPase"/>
    <property type="match status" value="1"/>
</dbReference>
<feature type="transmembrane region" description="Helical" evidence="2">
    <location>
        <begin position="241"/>
        <end position="260"/>
    </location>
</feature>
<dbReference type="EMBL" id="PVEM01000007">
    <property type="protein sequence ID" value="PTD06277.1"/>
    <property type="molecule type" value="Genomic_DNA"/>
</dbReference>
<keyword evidence="2" id="KW-0812">Transmembrane</keyword>
<feature type="domain" description="P-type ATPase A" evidence="3">
    <location>
        <begin position="134"/>
        <end position="224"/>
    </location>
</feature>
<keyword evidence="2" id="KW-1133">Transmembrane helix</keyword>
<accession>A0A2T4GRU5</accession>
<reference evidence="4 5" key="1">
    <citation type="submission" date="2018-02" db="EMBL/GenBank/DDBJ databases">
        <title>Fusarium culmorum secondary metabolites in fungal-bacterial-plant interactions.</title>
        <authorList>
            <person name="Schmidt R."/>
        </authorList>
    </citation>
    <scope>NUCLEOTIDE SEQUENCE [LARGE SCALE GENOMIC DNA]</scope>
    <source>
        <strain evidence="4 5">PV</strain>
    </source>
</reference>
<dbReference type="AlphaFoldDB" id="A0A2T4GRU5"/>
<evidence type="ECO:0000259" key="3">
    <source>
        <dbReference type="Pfam" id="PF00122"/>
    </source>
</evidence>